<gene>
    <name evidence="3" type="ORF">SAMN05445060_0737</name>
</gene>
<proteinExistence type="predicted"/>
<keyword evidence="2" id="KW-0812">Transmembrane</keyword>
<feature type="compositionally biased region" description="Low complexity" evidence="1">
    <location>
        <begin position="48"/>
        <end position="59"/>
    </location>
</feature>
<evidence type="ECO:0000313" key="3">
    <source>
        <dbReference type="EMBL" id="SIR76698.1"/>
    </source>
</evidence>
<organism evidence="3 4">
    <name type="scientific">Williamsia sterculiae</name>
    <dbReference type="NCBI Taxonomy" id="1344003"/>
    <lineage>
        <taxon>Bacteria</taxon>
        <taxon>Bacillati</taxon>
        <taxon>Actinomycetota</taxon>
        <taxon>Actinomycetes</taxon>
        <taxon>Mycobacteriales</taxon>
        <taxon>Nocardiaceae</taxon>
        <taxon>Williamsia</taxon>
    </lineage>
</organism>
<evidence type="ECO:0000256" key="2">
    <source>
        <dbReference type="SAM" id="Phobius"/>
    </source>
</evidence>
<protein>
    <recommendedName>
        <fullName evidence="5">Transmembrane protein</fullName>
    </recommendedName>
</protein>
<dbReference type="STRING" id="1344003.SAMN05445060_0737"/>
<feature type="compositionally biased region" description="Acidic residues" evidence="1">
    <location>
        <begin position="203"/>
        <end position="251"/>
    </location>
</feature>
<feature type="transmembrane region" description="Helical" evidence="2">
    <location>
        <begin position="306"/>
        <end position="326"/>
    </location>
</feature>
<dbReference type="Proteomes" id="UP000186218">
    <property type="component" value="Unassembled WGS sequence"/>
</dbReference>
<feature type="transmembrane region" description="Helical" evidence="2">
    <location>
        <begin position="6"/>
        <end position="23"/>
    </location>
</feature>
<evidence type="ECO:0008006" key="5">
    <source>
        <dbReference type="Google" id="ProtNLM"/>
    </source>
</evidence>
<dbReference type="RefSeq" id="WP_076477335.1">
    <property type="nucleotide sequence ID" value="NZ_FTNT01000002.1"/>
</dbReference>
<feature type="transmembrane region" description="Helical" evidence="2">
    <location>
        <begin position="282"/>
        <end position="300"/>
    </location>
</feature>
<evidence type="ECO:0000313" key="4">
    <source>
        <dbReference type="Proteomes" id="UP000186218"/>
    </source>
</evidence>
<dbReference type="InterPro" id="IPR053779">
    <property type="entry name" value="GlpR"/>
</dbReference>
<name>A0A1N7DLT9_9NOCA</name>
<feature type="region of interest" description="Disordered" evidence="1">
    <location>
        <begin position="100"/>
        <end position="147"/>
    </location>
</feature>
<keyword evidence="2" id="KW-0472">Membrane</keyword>
<feature type="compositionally biased region" description="Basic and acidic residues" evidence="1">
    <location>
        <begin position="255"/>
        <end position="271"/>
    </location>
</feature>
<feature type="region of interest" description="Disordered" evidence="1">
    <location>
        <begin position="188"/>
        <end position="272"/>
    </location>
</feature>
<dbReference type="OrthoDB" id="3696421at2"/>
<keyword evidence="2" id="KW-1133">Transmembrane helix</keyword>
<feature type="compositionally biased region" description="Basic and acidic residues" evidence="1">
    <location>
        <begin position="61"/>
        <end position="71"/>
    </location>
</feature>
<dbReference type="NCBIfam" id="NF045516">
    <property type="entry name" value="GlpR"/>
    <property type="match status" value="1"/>
</dbReference>
<reference evidence="3 4" key="1">
    <citation type="submission" date="2017-01" db="EMBL/GenBank/DDBJ databases">
        <authorList>
            <person name="Mah S.A."/>
            <person name="Swanson W.J."/>
            <person name="Moy G.W."/>
            <person name="Vacquier V.D."/>
        </authorList>
    </citation>
    <scope>NUCLEOTIDE SEQUENCE [LARGE SCALE GENOMIC DNA]</scope>
    <source>
        <strain evidence="3 4">CPCC 203464</strain>
    </source>
</reference>
<feature type="compositionally biased region" description="Polar residues" evidence="1">
    <location>
        <begin position="114"/>
        <end position="126"/>
    </location>
</feature>
<sequence length="404" mass="44861">MPNSVLWVILVVIWLFVLVPMVIKRRPEVRKTTDTTLATRVLHKGGRAMRSARGGMASGRHPHDADWEPPVRERRKAADLINADDDHKDAKAPVATDVADDLHESDEAVEDTEQTSSGDDASSENTAVEVADGAGVEESTTGTTGPAVETVAIGTTVAARAFSTDDTTEMPKVDPDVDPADLLRDAESQLSVEKSVPVATGVDSDDDATDAADDDLDDDAYDVDDPEDEYDDLDDEYDDDAYDDDFDDEPGNADVGRRGRGGYDPDADLRRSQKRYQRRRRVMALLAAVTVLAVVLGLLLGTIGWIVTGVAGVALVGYLMYLRRTVRIETRIRRRRMTRLARERRAAQERAQRTEPEMVPRRLRRPGAVVLEIDDEDPVFDHLPTYRREWVERDDLDLRRAVGQ</sequence>
<keyword evidence="4" id="KW-1185">Reference proteome</keyword>
<feature type="region of interest" description="Disordered" evidence="1">
    <location>
        <begin position="46"/>
        <end position="71"/>
    </location>
</feature>
<dbReference type="EMBL" id="FTNT01000002">
    <property type="protein sequence ID" value="SIR76698.1"/>
    <property type="molecule type" value="Genomic_DNA"/>
</dbReference>
<evidence type="ECO:0000256" key="1">
    <source>
        <dbReference type="SAM" id="MobiDB-lite"/>
    </source>
</evidence>
<accession>A0A1N7DLT9</accession>
<dbReference type="AlphaFoldDB" id="A0A1N7DLT9"/>